<dbReference type="Pfam" id="PF00644">
    <property type="entry name" value="PARP"/>
    <property type="match status" value="1"/>
</dbReference>
<dbReference type="Proteomes" id="UP000694890">
    <property type="component" value="Linkage group LG14"/>
</dbReference>
<evidence type="ECO:0000259" key="8">
    <source>
        <dbReference type="PROSITE" id="PS51059"/>
    </source>
</evidence>
<dbReference type="Gene3D" id="3.40.220.10">
    <property type="entry name" value="Leucine Aminopeptidase, subunit E, domain 1"/>
    <property type="match status" value="2"/>
</dbReference>
<dbReference type="GO" id="GO:0070212">
    <property type="term" value="P:protein poly-ADP-ribosylation"/>
    <property type="evidence" value="ECO:0007669"/>
    <property type="project" value="TreeGrafter"/>
</dbReference>
<dbReference type="GO" id="GO:0010629">
    <property type="term" value="P:negative regulation of gene expression"/>
    <property type="evidence" value="ECO:0007669"/>
    <property type="project" value="TreeGrafter"/>
</dbReference>
<dbReference type="InterPro" id="IPR002589">
    <property type="entry name" value="Macro_dom"/>
</dbReference>
<evidence type="ECO:0000256" key="6">
    <source>
        <dbReference type="ARBA" id="ARBA00024347"/>
    </source>
</evidence>
<dbReference type="GeneID" id="108903094"/>
<dbReference type="SUPFAM" id="SSF52949">
    <property type="entry name" value="Macro domain-like"/>
    <property type="match status" value="2"/>
</dbReference>
<evidence type="ECO:0000256" key="1">
    <source>
        <dbReference type="ARBA" id="ARBA00004123"/>
    </source>
</evidence>
<dbReference type="GO" id="GO:0003950">
    <property type="term" value="F:NAD+ poly-ADP-ribosyltransferase activity"/>
    <property type="evidence" value="ECO:0007669"/>
    <property type="project" value="UniProtKB-UniRule"/>
</dbReference>
<dbReference type="RefSeq" id="XP_050931432.1">
    <property type="nucleotide sequence ID" value="XM_051075475.1"/>
</dbReference>
<evidence type="ECO:0000256" key="4">
    <source>
        <dbReference type="ARBA" id="ARBA00023027"/>
    </source>
</evidence>
<proteinExistence type="inferred from homology"/>
<feature type="domain" description="Macro" evidence="9">
    <location>
        <begin position="398"/>
        <end position="585"/>
    </location>
</feature>
<dbReference type="Gene3D" id="3.90.228.10">
    <property type="match status" value="1"/>
</dbReference>
<name>A0AAJ8BF89_LATCA</name>
<gene>
    <name evidence="11" type="primary">LOC108903094</name>
</gene>
<dbReference type="InterPro" id="IPR043472">
    <property type="entry name" value="Macro_dom-like"/>
</dbReference>
<dbReference type="PANTHER" id="PTHR14453:SF107">
    <property type="entry name" value="POLY [ADP-RIBOSE] POLYMERASE"/>
    <property type="match status" value="1"/>
</dbReference>
<dbReference type="PROSITE" id="PS51059">
    <property type="entry name" value="PARP_CATALYTIC"/>
    <property type="match status" value="1"/>
</dbReference>
<dbReference type="SUPFAM" id="SSF56399">
    <property type="entry name" value="ADP-ribosylation"/>
    <property type="match status" value="1"/>
</dbReference>
<feature type="domain" description="PARP catalytic" evidence="8">
    <location>
        <begin position="995"/>
        <end position="1192"/>
    </location>
</feature>
<keyword evidence="2 7" id="KW-0328">Glycosyltransferase</keyword>
<protein>
    <recommendedName>
        <fullName evidence="7">Poly [ADP-ribose] polymerase</fullName>
        <shortName evidence="7">PARP</shortName>
        <ecNumber evidence="7">2.4.2.-</ecNumber>
    </recommendedName>
</protein>
<dbReference type="Pfam" id="PF01661">
    <property type="entry name" value="Macro"/>
    <property type="match status" value="1"/>
</dbReference>
<keyword evidence="3 7" id="KW-0808">Transferase</keyword>
<dbReference type="InterPro" id="IPR052056">
    <property type="entry name" value="Mono-ARTD/PARP"/>
</dbReference>
<comment type="subcellular location">
    <subcellularLocation>
        <location evidence="1">Nucleus</location>
    </subcellularLocation>
</comment>
<keyword evidence="5" id="KW-0539">Nucleus</keyword>
<dbReference type="GO" id="GO:0005634">
    <property type="term" value="C:nucleus"/>
    <property type="evidence" value="ECO:0007669"/>
    <property type="project" value="UniProtKB-SubCell"/>
</dbReference>
<accession>A0AAJ8BF89</accession>
<evidence type="ECO:0000256" key="3">
    <source>
        <dbReference type="ARBA" id="ARBA00022679"/>
    </source>
</evidence>
<organism evidence="10 11">
    <name type="scientific">Lates calcarifer</name>
    <name type="common">Barramundi</name>
    <name type="synonym">Holocentrus calcarifer</name>
    <dbReference type="NCBI Taxonomy" id="8187"/>
    <lineage>
        <taxon>Eukaryota</taxon>
        <taxon>Metazoa</taxon>
        <taxon>Chordata</taxon>
        <taxon>Craniata</taxon>
        <taxon>Vertebrata</taxon>
        <taxon>Euteleostomi</taxon>
        <taxon>Actinopterygii</taxon>
        <taxon>Neopterygii</taxon>
        <taxon>Teleostei</taxon>
        <taxon>Neoteleostei</taxon>
        <taxon>Acanthomorphata</taxon>
        <taxon>Carangaria</taxon>
        <taxon>Carangaria incertae sedis</taxon>
        <taxon>Centropomidae</taxon>
        <taxon>Lates</taxon>
    </lineage>
</organism>
<reference evidence="11" key="1">
    <citation type="submission" date="2025-08" db="UniProtKB">
        <authorList>
            <consortium name="RefSeq"/>
        </authorList>
    </citation>
    <scope>IDENTIFICATION</scope>
    <source>
        <tissue evidence="11">Brain</tissue>
    </source>
</reference>
<dbReference type="SMART" id="SM00506">
    <property type="entry name" value="A1pp"/>
    <property type="match status" value="1"/>
</dbReference>
<dbReference type="CDD" id="cd01439">
    <property type="entry name" value="TCCD_inducible_PARP_like"/>
    <property type="match status" value="1"/>
</dbReference>
<dbReference type="EC" id="2.4.2.-" evidence="7"/>
<dbReference type="GO" id="GO:1990404">
    <property type="term" value="F:NAD+-protein mono-ADP-ribosyltransferase activity"/>
    <property type="evidence" value="ECO:0007669"/>
    <property type="project" value="TreeGrafter"/>
</dbReference>
<sequence length="1192" mass="131743">MLQQDQSFETDDIKVYAEIGYSVIVGAADAVKERIAILEKSLPTRKELPVVEKNLKLVEEEFRREMSAQYPEVKIHIGNNIIILEGPDKKVQSGVTKVDELMKKVLKKRVKLPEDLMSFIKTSGTISKYQNRFQQSLRNPVSLEAESDFVLSSLSSGALDEASAAVERDLSVDTVQLQGAAAVPPDLDRVKDILNKAKNEANCQDFRVDVSFIPGASGTAATKVRLVGYTENVNKLKEVLHDYQMNQVGTQEVLNLPHPELVDCFDKIIDLIGMKQTKVTIKTSPFPYPCVLVSGPRCLVKEVQTDLNATLASLTLEMLVLDGPGVQWYFQRKGKESKEEVEQSLQVLIMEQQHSQSTETVSNLYTEPQYSSIPSLGMSTRWQHNTTSSTTSSTTCSTTNTTTVSVKQTILKIKLGNLVDEQVNVLVAPMINKKLTSTKIGKCLKEVGSAMEKNFDQMAKKWSLSSDCVMQVDAPPSLGCSKIFFIECLPWDGVRGKSKQALRNGLKRCLDLCVQQGWSSVALPVIGPGVALKYPLREAIEVLTENIHQFGLSASSGSLSTIHVVIKPGYPDSEESYHDIYRHLSLNMNQGSQAIFKPLTSDLDDVTITLGGGVKLQLVFGDITNETTDAIVNTTDFVNIQNDGVCKDILTVAGPQVEAQLKNAKVNRGEVFETQPGSFPCKAILHVCGEKDTGIIEQLVCRIIQLCESSGYKSVAIPAICAGAGGMDPGVVASAILRGVNTATSSAPLFYLTDIRLVLIKINVFLEFKEEATQMFSTAVVNRVTVPQLPQVQQQPPRSLNADLSSLHVSSMNQQSIFLFLGICSKTVVDAMAKLKDLYQAQCSSETFSKEQLESLTQDDIKDLNQLMETEGLYMKRDWGGQGSLMVTGLKDGVNQVIQMINAAVHGNLRREVRIKEEEDLYNRVAWCILGSNGNWERLPKTANHNLEKNDIAGGIMDAQGTKWSVDPQRTKAQRQVTGQTAELKRLQNLPDFTLPLNWDNMAAGGDMKMVALQPSSAEYRSVKEAFKRTVHKTVMKIERVQNVHQRRAYEARKKQISDKNAQRGGAGEKLLYHGTTQDNCDSILKTGFNRSFAGQNATAYGHGTYFAVNASYSAHPTYSRPAADGSQLMFVARVLTGLYTQGQSSMRVPPPLNDQQPHDRYDSVVDKLDNPSMYVVFHDNQAYPDYLITFK</sequence>
<dbReference type="GO" id="GO:0003714">
    <property type="term" value="F:transcription corepressor activity"/>
    <property type="evidence" value="ECO:0007669"/>
    <property type="project" value="TreeGrafter"/>
</dbReference>
<dbReference type="GO" id="GO:0005737">
    <property type="term" value="C:cytoplasm"/>
    <property type="evidence" value="ECO:0007669"/>
    <property type="project" value="TreeGrafter"/>
</dbReference>
<comment type="similarity">
    <text evidence="6">Belongs to the ARTD/PARP family.</text>
</comment>
<evidence type="ECO:0000313" key="10">
    <source>
        <dbReference type="Proteomes" id="UP000694890"/>
    </source>
</evidence>
<evidence type="ECO:0000313" key="11">
    <source>
        <dbReference type="RefSeq" id="XP_050931432.1"/>
    </source>
</evidence>
<evidence type="ECO:0000256" key="5">
    <source>
        <dbReference type="ARBA" id="ARBA00023242"/>
    </source>
</evidence>
<feature type="domain" description="Macro" evidence="9">
    <location>
        <begin position="603"/>
        <end position="784"/>
    </location>
</feature>
<dbReference type="PANTHER" id="PTHR14453">
    <property type="entry name" value="PARP/ZINC FINGER CCCH TYPE DOMAIN CONTAINING PROTEIN"/>
    <property type="match status" value="1"/>
</dbReference>
<evidence type="ECO:0000256" key="2">
    <source>
        <dbReference type="ARBA" id="ARBA00022676"/>
    </source>
</evidence>
<evidence type="ECO:0000259" key="9">
    <source>
        <dbReference type="PROSITE" id="PS51154"/>
    </source>
</evidence>
<dbReference type="InterPro" id="IPR012317">
    <property type="entry name" value="Poly(ADP-ribose)pol_cat_dom"/>
</dbReference>
<keyword evidence="4 7" id="KW-0520">NAD</keyword>
<dbReference type="AlphaFoldDB" id="A0AAJ8BF89"/>
<dbReference type="PROSITE" id="PS51154">
    <property type="entry name" value="MACRO"/>
    <property type="match status" value="2"/>
</dbReference>
<dbReference type="FunFam" id="3.90.228.10:FF:000008">
    <property type="entry name" value="Poly [ADP-ribose] polymerase"/>
    <property type="match status" value="1"/>
</dbReference>
<evidence type="ECO:0000256" key="7">
    <source>
        <dbReference type="RuleBase" id="RU362114"/>
    </source>
</evidence>